<dbReference type="RefSeq" id="WP_034367761.1">
    <property type="nucleotide sequence ID" value="NZ_AWOR01000037.1"/>
</dbReference>
<dbReference type="AlphaFoldDB" id="A0A096FKN6"/>
<proteinExistence type="predicted"/>
<sequence>MPSFNSLPPSAHIEHLRTELEKPWEHRVDIDFEAAAKTFMLSTAEGVEAQLLLLALEADVIAANFHQTSLTARKEMPKEQQTYLGCRVRIKDSSLEISWHRNNVIPKEKSKSSIRVLSKHIKKGKSDSYDMSSFQREPAWVQAVVADAEKTFAKLRTRAKILTKFRKALREYESLSS</sequence>
<accession>A0A096FKN6</accession>
<comment type="caution">
    <text evidence="1">The sequence shown here is derived from an EMBL/GenBank/DDBJ whole genome shotgun (WGS) entry which is preliminary data.</text>
</comment>
<dbReference type="EMBL" id="AWOR01000037">
    <property type="protein sequence ID" value="KGH30921.1"/>
    <property type="molecule type" value="Genomic_DNA"/>
</dbReference>
<organism evidence="1 2">
    <name type="scientific">Comamonas testosteroni</name>
    <name type="common">Pseudomonas testosteroni</name>
    <dbReference type="NCBI Taxonomy" id="285"/>
    <lineage>
        <taxon>Bacteria</taxon>
        <taxon>Pseudomonadati</taxon>
        <taxon>Pseudomonadota</taxon>
        <taxon>Betaproteobacteria</taxon>
        <taxon>Burkholderiales</taxon>
        <taxon>Comamonadaceae</taxon>
        <taxon>Comamonas</taxon>
    </lineage>
</organism>
<dbReference type="Proteomes" id="UP000029553">
    <property type="component" value="Unassembled WGS sequence"/>
</dbReference>
<dbReference type="Pfam" id="PF19456">
    <property type="entry name" value="MobI"/>
    <property type="match status" value="1"/>
</dbReference>
<protein>
    <submittedName>
        <fullName evidence="1">Uncharacterized protein</fullName>
    </submittedName>
</protein>
<reference evidence="1 2" key="1">
    <citation type="submission" date="2013-09" db="EMBL/GenBank/DDBJ databases">
        <title>High correlation between genotypes and phenotypes of environmental bacteria Comamonas testosteroni strains.</title>
        <authorList>
            <person name="Liu L."/>
            <person name="Zhu W."/>
            <person name="Xia X."/>
            <person name="Xu B."/>
            <person name="Luo M."/>
            <person name="Wang G."/>
        </authorList>
    </citation>
    <scope>NUCLEOTIDE SEQUENCE [LARGE SCALE GENOMIC DNA]</scope>
    <source>
        <strain evidence="1 2">JL40</strain>
    </source>
</reference>
<dbReference type="InterPro" id="IPR045809">
    <property type="entry name" value="MobI"/>
</dbReference>
<gene>
    <name evidence="1" type="ORF">P353_08650</name>
</gene>
<evidence type="ECO:0000313" key="2">
    <source>
        <dbReference type="Proteomes" id="UP000029553"/>
    </source>
</evidence>
<name>A0A096FKN6_COMTE</name>
<evidence type="ECO:0000313" key="1">
    <source>
        <dbReference type="EMBL" id="KGH30921.1"/>
    </source>
</evidence>